<evidence type="ECO:0000313" key="1">
    <source>
        <dbReference type="EMBL" id="VTS01176.1"/>
    </source>
</evidence>
<evidence type="ECO:0000313" key="2">
    <source>
        <dbReference type="Proteomes" id="UP000464178"/>
    </source>
</evidence>
<gene>
    <name evidence="1" type="ORF">SOIL9_79370</name>
</gene>
<reference evidence="1 2" key="1">
    <citation type="submission" date="2019-05" db="EMBL/GenBank/DDBJ databases">
        <authorList>
            <consortium name="Science for Life Laboratories"/>
        </authorList>
    </citation>
    <scope>NUCLEOTIDE SEQUENCE [LARGE SCALE GENOMIC DNA]</scope>
    <source>
        <strain evidence="1">Soil9</strain>
    </source>
</reference>
<name>A0A6P2DKX5_9BACT</name>
<keyword evidence="2" id="KW-1185">Reference proteome</keyword>
<dbReference type="KEGG" id="gms:SOIL9_79370"/>
<protein>
    <submittedName>
        <fullName evidence="1">Uncharacterized protein</fullName>
    </submittedName>
</protein>
<proteinExistence type="predicted"/>
<organism evidence="1 2">
    <name type="scientific">Gemmata massiliana</name>
    <dbReference type="NCBI Taxonomy" id="1210884"/>
    <lineage>
        <taxon>Bacteria</taxon>
        <taxon>Pseudomonadati</taxon>
        <taxon>Planctomycetota</taxon>
        <taxon>Planctomycetia</taxon>
        <taxon>Gemmatales</taxon>
        <taxon>Gemmataceae</taxon>
        <taxon>Gemmata</taxon>
    </lineage>
</organism>
<dbReference type="EMBL" id="LR593886">
    <property type="protein sequence ID" value="VTS01176.1"/>
    <property type="molecule type" value="Genomic_DNA"/>
</dbReference>
<sequence>MNETGEKIGCKVRVLQEGKLTPGFDGIAHIKRAKYDERFSVCFGSVEVVCTPDAGPAHFI</sequence>
<dbReference type="Proteomes" id="UP000464178">
    <property type="component" value="Chromosome"/>
</dbReference>
<dbReference type="AlphaFoldDB" id="A0A6P2DKX5"/>
<accession>A0A6P2DKX5</accession>